<proteinExistence type="predicted"/>
<evidence type="ECO:0000256" key="4">
    <source>
        <dbReference type="ARBA" id="ARBA00022475"/>
    </source>
</evidence>
<keyword evidence="11" id="KW-0067">ATP-binding</keyword>
<keyword evidence="6" id="KW-0597">Phosphoprotein</keyword>
<dbReference type="GO" id="GO:0000155">
    <property type="term" value="F:phosphorelay sensor kinase activity"/>
    <property type="evidence" value="ECO:0007669"/>
    <property type="project" value="InterPro"/>
</dbReference>
<evidence type="ECO:0000259" key="16">
    <source>
        <dbReference type="PROSITE" id="PS50109"/>
    </source>
</evidence>
<dbReference type="InterPro" id="IPR004358">
    <property type="entry name" value="Sig_transdc_His_kin-like_C"/>
</dbReference>
<name>A0A081NGV7_9GAMM</name>
<dbReference type="InterPro" id="IPR005467">
    <property type="entry name" value="His_kinase_dom"/>
</dbReference>
<dbReference type="Proteomes" id="UP000028073">
    <property type="component" value="Unassembled WGS sequence"/>
</dbReference>
<keyword evidence="4" id="KW-1003">Cell membrane</keyword>
<evidence type="ECO:0000256" key="2">
    <source>
        <dbReference type="ARBA" id="ARBA00004429"/>
    </source>
</evidence>
<dbReference type="SMART" id="SM00388">
    <property type="entry name" value="HisKA"/>
    <property type="match status" value="1"/>
</dbReference>
<comment type="caution">
    <text evidence="18">The sequence shown here is derived from an EMBL/GenBank/DDBJ whole genome shotgun (WGS) entry which is preliminary data.</text>
</comment>
<evidence type="ECO:0000259" key="17">
    <source>
        <dbReference type="PROSITE" id="PS50885"/>
    </source>
</evidence>
<evidence type="ECO:0000256" key="11">
    <source>
        <dbReference type="ARBA" id="ARBA00022840"/>
    </source>
</evidence>
<comment type="catalytic activity">
    <reaction evidence="1">
        <text>ATP + protein L-histidine = ADP + protein N-phospho-L-histidine.</text>
        <dbReference type="EC" id="2.7.13.3"/>
    </reaction>
</comment>
<gene>
    <name evidence="18" type="ORF">GZ78_08265</name>
</gene>
<dbReference type="EC" id="2.7.13.3" evidence="3"/>
<keyword evidence="7" id="KW-0808">Transferase</keyword>
<dbReference type="InterPro" id="IPR050980">
    <property type="entry name" value="2C_sensor_his_kinase"/>
</dbReference>
<dbReference type="InterPro" id="IPR003661">
    <property type="entry name" value="HisK_dim/P_dom"/>
</dbReference>
<dbReference type="PROSITE" id="PS50885">
    <property type="entry name" value="HAMP"/>
    <property type="match status" value="1"/>
</dbReference>
<evidence type="ECO:0000256" key="3">
    <source>
        <dbReference type="ARBA" id="ARBA00012438"/>
    </source>
</evidence>
<keyword evidence="14 15" id="KW-0472">Membrane</keyword>
<keyword evidence="19" id="KW-1185">Reference proteome</keyword>
<feature type="domain" description="Histidine kinase" evidence="16">
    <location>
        <begin position="289"/>
        <end position="489"/>
    </location>
</feature>
<keyword evidence="8 15" id="KW-0812">Transmembrane</keyword>
<keyword evidence="10" id="KW-0418">Kinase</keyword>
<evidence type="ECO:0000256" key="6">
    <source>
        <dbReference type="ARBA" id="ARBA00022553"/>
    </source>
</evidence>
<dbReference type="InterPro" id="IPR003660">
    <property type="entry name" value="HAMP_dom"/>
</dbReference>
<evidence type="ECO:0000313" key="19">
    <source>
        <dbReference type="Proteomes" id="UP000028073"/>
    </source>
</evidence>
<comment type="subcellular location">
    <subcellularLocation>
        <location evidence="2">Cell inner membrane</location>
        <topology evidence="2">Multi-pass membrane protein</topology>
    </subcellularLocation>
</comment>
<dbReference type="AlphaFoldDB" id="A0A081NGV7"/>
<dbReference type="GO" id="GO:0005524">
    <property type="term" value="F:ATP binding"/>
    <property type="evidence" value="ECO:0007669"/>
    <property type="project" value="UniProtKB-KW"/>
</dbReference>
<dbReference type="PANTHER" id="PTHR44936">
    <property type="entry name" value="SENSOR PROTEIN CREC"/>
    <property type="match status" value="1"/>
</dbReference>
<evidence type="ECO:0000256" key="8">
    <source>
        <dbReference type="ARBA" id="ARBA00022692"/>
    </source>
</evidence>
<dbReference type="PROSITE" id="PS50109">
    <property type="entry name" value="HIS_KIN"/>
    <property type="match status" value="1"/>
</dbReference>
<keyword evidence="9" id="KW-0547">Nucleotide-binding</keyword>
<keyword evidence="13" id="KW-0902">Two-component regulatory system</keyword>
<dbReference type="Gene3D" id="3.30.565.10">
    <property type="entry name" value="Histidine kinase-like ATPase, C-terminal domain"/>
    <property type="match status" value="1"/>
</dbReference>
<dbReference type="eggNOG" id="COG2205">
    <property type="taxonomic scope" value="Bacteria"/>
</dbReference>
<dbReference type="PANTHER" id="PTHR44936:SF5">
    <property type="entry name" value="SENSOR HISTIDINE KINASE ENVZ"/>
    <property type="match status" value="1"/>
</dbReference>
<evidence type="ECO:0000256" key="13">
    <source>
        <dbReference type="ARBA" id="ARBA00023012"/>
    </source>
</evidence>
<evidence type="ECO:0000256" key="14">
    <source>
        <dbReference type="ARBA" id="ARBA00023136"/>
    </source>
</evidence>
<dbReference type="EMBL" id="JOKH01000002">
    <property type="protein sequence ID" value="KEQ17680.1"/>
    <property type="molecule type" value="Genomic_DNA"/>
</dbReference>
<evidence type="ECO:0000256" key="7">
    <source>
        <dbReference type="ARBA" id="ARBA00022679"/>
    </source>
</evidence>
<dbReference type="InterPro" id="IPR003594">
    <property type="entry name" value="HATPase_dom"/>
</dbReference>
<sequence length="490" mass="55722">MSVNSFSRFLHRFTPRSLPGRFFLVMVALILATQVIVNNLWETQSRNDQDQAIRDVAMNMALRVSATVEYFSSLPTRYRHVILNQLRDMGGTRYFVTLNREFIHIEPFQNTASHQIVLDVFRQTLEDNVTTHGKIQIAFSSPETLRVFNNDTLLKDLPDSWGQESLMVKPLALPVLVIQIAVGEGEWLYLATLMPDSSLMNNEQLSEPLKASYMAWMLILMFIASLLIQKMTRPFKKLSMAAQTFGRNLEPVPVSEAGCREYETTARAFNHMQKNIQHYMNDRKQLFSGISHDLKTPITRLRLRTELLDNDEERDAFNQDLNHLEMMVKSALQILSDTDIHENPEKISLKNLLDDIAQSACSVGQQVQVFTDNSPAVINGKPLAMRRCLENLIGNAVQYGQQAHVYLISVKGCIDIRIRDKGPGLPEGMEEEVFKPYFRLEHGKSCNPDGNGLGLITARHLVNIHGGYLKLRNYPEGGLEVALELPEDKH</sequence>
<evidence type="ECO:0000256" key="9">
    <source>
        <dbReference type="ARBA" id="ARBA00022741"/>
    </source>
</evidence>
<feature type="transmembrane region" description="Helical" evidence="15">
    <location>
        <begin position="20"/>
        <end position="41"/>
    </location>
</feature>
<evidence type="ECO:0000256" key="5">
    <source>
        <dbReference type="ARBA" id="ARBA00022519"/>
    </source>
</evidence>
<dbReference type="Pfam" id="PF02518">
    <property type="entry name" value="HATPase_c"/>
    <property type="match status" value="1"/>
</dbReference>
<dbReference type="SUPFAM" id="SSF55874">
    <property type="entry name" value="ATPase domain of HSP90 chaperone/DNA topoisomerase II/histidine kinase"/>
    <property type="match status" value="1"/>
</dbReference>
<keyword evidence="12 15" id="KW-1133">Transmembrane helix</keyword>
<dbReference type="SUPFAM" id="SSF47384">
    <property type="entry name" value="Homodimeric domain of signal transducing histidine kinase"/>
    <property type="match status" value="1"/>
</dbReference>
<evidence type="ECO:0000256" key="12">
    <source>
        <dbReference type="ARBA" id="ARBA00022989"/>
    </source>
</evidence>
<dbReference type="InterPro" id="IPR036890">
    <property type="entry name" value="HATPase_C_sf"/>
</dbReference>
<feature type="transmembrane region" description="Helical" evidence="15">
    <location>
        <begin position="211"/>
        <end position="228"/>
    </location>
</feature>
<dbReference type="STRING" id="1137799.GZ78_08265"/>
<protein>
    <recommendedName>
        <fullName evidence="3">histidine kinase</fullName>
        <ecNumber evidence="3">2.7.13.3</ecNumber>
    </recommendedName>
</protein>
<dbReference type="Gene3D" id="1.10.287.130">
    <property type="match status" value="1"/>
</dbReference>
<reference evidence="18 19" key="1">
    <citation type="submission" date="2014-06" db="EMBL/GenBank/DDBJ databases">
        <title>Whole Genome Sequences of Three Symbiotic Endozoicomonas Bacteria.</title>
        <authorList>
            <person name="Neave M.J."/>
            <person name="Apprill A."/>
            <person name="Voolstra C.R."/>
        </authorList>
    </citation>
    <scope>NUCLEOTIDE SEQUENCE [LARGE SCALE GENOMIC DNA]</scope>
    <source>
        <strain evidence="18 19">DSM 25634</strain>
    </source>
</reference>
<evidence type="ECO:0000313" key="18">
    <source>
        <dbReference type="EMBL" id="KEQ17680.1"/>
    </source>
</evidence>
<dbReference type="InterPro" id="IPR036097">
    <property type="entry name" value="HisK_dim/P_sf"/>
</dbReference>
<feature type="domain" description="HAMP" evidence="17">
    <location>
        <begin position="229"/>
        <end position="281"/>
    </location>
</feature>
<accession>A0A081NGV7</accession>
<dbReference type="Pfam" id="PF00512">
    <property type="entry name" value="HisKA"/>
    <property type="match status" value="1"/>
</dbReference>
<dbReference type="GO" id="GO:0005886">
    <property type="term" value="C:plasma membrane"/>
    <property type="evidence" value="ECO:0007669"/>
    <property type="project" value="UniProtKB-SubCell"/>
</dbReference>
<dbReference type="PRINTS" id="PR00344">
    <property type="entry name" value="BCTRLSENSOR"/>
</dbReference>
<evidence type="ECO:0000256" key="15">
    <source>
        <dbReference type="SAM" id="Phobius"/>
    </source>
</evidence>
<dbReference type="CDD" id="cd00082">
    <property type="entry name" value="HisKA"/>
    <property type="match status" value="1"/>
</dbReference>
<dbReference type="CDD" id="cd06225">
    <property type="entry name" value="HAMP"/>
    <property type="match status" value="1"/>
</dbReference>
<organism evidence="18 19">
    <name type="scientific">Endozoicomonas numazuensis</name>
    <dbReference type="NCBI Taxonomy" id="1137799"/>
    <lineage>
        <taxon>Bacteria</taxon>
        <taxon>Pseudomonadati</taxon>
        <taxon>Pseudomonadota</taxon>
        <taxon>Gammaproteobacteria</taxon>
        <taxon>Oceanospirillales</taxon>
        <taxon>Endozoicomonadaceae</taxon>
        <taxon>Endozoicomonas</taxon>
    </lineage>
</organism>
<evidence type="ECO:0000256" key="10">
    <source>
        <dbReference type="ARBA" id="ARBA00022777"/>
    </source>
</evidence>
<keyword evidence="5" id="KW-0997">Cell inner membrane</keyword>
<dbReference type="SMART" id="SM00387">
    <property type="entry name" value="HATPase_c"/>
    <property type="match status" value="1"/>
</dbReference>
<evidence type="ECO:0000256" key="1">
    <source>
        <dbReference type="ARBA" id="ARBA00000085"/>
    </source>
</evidence>